<evidence type="ECO:0000256" key="1">
    <source>
        <dbReference type="SAM" id="MobiDB-lite"/>
    </source>
</evidence>
<feature type="region of interest" description="Disordered" evidence="1">
    <location>
        <begin position="106"/>
        <end position="136"/>
    </location>
</feature>
<accession>A0A154VQ17</accession>
<dbReference type="RefSeq" id="WP_067559129.1">
    <property type="nucleotide sequence ID" value="NZ_LPXN01000147.1"/>
</dbReference>
<proteinExistence type="predicted"/>
<comment type="caution">
    <text evidence="2">The sequence shown here is derived from an EMBL/GenBank/DDBJ whole genome shotgun (WGS) entry which is preliminary data.</text>
</comment>
<feature type="compositionally biased region" description="Low complexity" evidence="1">
    <location>
        <begin position="107"/>
        <end position="136"/>
    </location>
</feature>
<evidence type="ECO:0000313" key="2">
    <source>
        <dbReference type="EMBL" id="KZD03350.1"/>
    </source>
</evidence>
<dbReference type="Proteomes" id="UP000076400">
    <property type="component" value="Unassembled WGS sequence"/>
</dbReference>
<reference evidence="2 3" key="1">
    <citation type="submission" date="2015-12" db="EMBL/GenBank/DDBJ databases">
        <title>Genome sequence of Oceanibaculum pacificum MCCC 1A02656.</title>
        <authorList>
            <person name="Lu L."/>
            <person name="Lai Q."/>
            <person name="Shao Z."/>
            <person name="Qian P."/>
        </authorList>
    </citation>
    <scope>NUCLEOTIDE SEQUENCE [LARGE SCALE GENOMIC DNA]</scope>
    <source>
        <strain evidence="2 3">MCCC 1A02656</strain>
    </source>
</reference>
<evidence type="ECO:0000313" key="3">
    <source>
        <dbReference type="Proteomes" id="UP000076400"/>
    </source>
</evidence>
<protein>
    <submittedName>
        <fullName evidence="2">Uncharacterized protein</fullName>
    </submittedName>
</protein>
<dbReference type="OrthoDB" id="7363818at2"/>
<dbReference type="STRING" id="580166.AUP43_13150"/>
<dbReference type="AlphaFoldDB" id="A0A154VQ17"/>
<dbReference type="EMBL" id="LPXN01000147">
    <property type="protein sequence ID" value="KZD03350.1"/>
    <property type="molecule type" value="Genomic_DNA"/>
</dbReference>
<name>A0A154VQ17_9PROT</name>
<keyword evidence="3" id="KW-1185">Reference proteome</keyword>
<organism evidence="2 3">
    <name type="scientific">Oceanibaculum pacificum</name>
    <dbReference type="NCBI Taxonomy" id="580166"/>
    <lineage>
        <taxon>Bacteria</taxon>
        <taxon>Pseudomonadati</taxon>
        <taxon>Pseudomonadota</taxon>
        <taxon>Alphaproteobacteria</taxon>
        <taxon>Rhodospirillales</taxon>
        <taxon>Oceanibaculaceae</taxon>
        <taxon>Oceanibaculum</taxon>
    </lineage>
</organism>
<sequence length="136" mass="14941">MDTETQERRALEILVDTVSVTLGRSNIVTREVRRAFESGRPVDFFTAKAAFNALPSWQRQQIGDAAAERAWTVRRLFRATSRDWRDIGDRDKTILFPVIPRGVQPNGAQAAMARPAAARPAGGTPTTGTPGPKRPA</sequence>
<gene>
    <name evidence="2" type="ORF">AUP43_13150</name>
</gene>